<evidence type="ECO:0000313" key="3">
    <source>
        <dbReference type="Proteomes" id="UP000006038"/>
    </source>
</evidence>
<feature type="compositionally biased region" description="Basic and acidic residues" evidence="1">
    <location>
        <begin position="128"/>
        <end position="149"/>
    </location>
</feature>
<feature type="compositionally biased region" description="Low complexity" evidence="1">
    <location>
        <begin position="1"/>
        <end position="16"/>
    </location>
</feature>
<dbReference type="HOGENOM" id="CLU_1424909_0_0_1"/>
<name>J3MN68_ORYBR</name>
<feature type="compositionally biased region" description="Basic and acidic residues" evidence="1">
    <location>
        <begin position="25"/>
        <end position="34"/>
    </location>
</feature>
<keyword evidence="3" id="KW-1185">Reference proteome</keyword>
<accession>J3MN68</accession>
<evidence type="ECO:0000256" key="1">
    <source>
        <dbReference type="SAM" id="MobiDB-lite"/>
    </source>
</evidence>
<feature type="region of interest" description="Disordered" evidence="1">
    <location>
        <begin position="1"/>
        <end position="191"/>
    </location>
</feature>
<dbReference type="Gramene" id="OB07G28500.1">
    <property type="protein sequence ID" value="OB07G28500.1"/>
    <property type="gene ID" value="OB07G28500"/>
</dbReference>
<dbReference type="EnsemblPlants" id="OB07G28500.1">
    <property type="protein sequence ID" value="OB07G28500.1"/>
    <property type="gene ID" value="OB07G28500"/>
</dbReference>
<protein>
    <submittedName>
        <fullName evidence="2">Uncharacterized protein</fullName>
    </submittedName>
</protein>
<reference evidence="2" key="2">
    <citation type="submission" date="2013-04" db="UniProtKB">
        <authorList>
            <consortium name="EnsemblPlants"/>
        </authorList>
    </citation>
    <scope>IDENTIFICATION</scope>
</reference>
<reference evidence="2" key="1">
    <citation type="journal article" date="2013" name="Nat. Commun.">
        <title>Whole-genome sequencing of Oryza brachyantha reveals mechanisms underlying Oryza genome evolution.</title>
        <authorList>
            <person name="Chen J."/>
            <person name="Huang Q."/>
            <person name="Gao D."/>
            <person name="Wang J."/>
            <person name="Lang Y."/>
            <person name="Liu T."/>
            <person name="Li B."/>
            <person name="Bai Z."/>
            <person name="Luis Goicoechea J."/>
            <person name="Liang C."/>
            <person name="Chen C."/>
            <person name="Zhang W."/>
            <person name="Sun S."/>
            <person name="Liao Y."/>
            <person name="Zhang X."/>
            <person name="Yang L."/>
            <person name="Song C."/>
            <person name="Wang M."/>
            <person name="Shi J."/>
            <person name="Liu G."/>
            <person name="Liu J."/>
            <person name="Zhou H."/>
            <person name="Zhou W."/>
            <person name="Yu Q."/>
            <person name="An N."/>
            <person name="Chen Y."/>
            <person name="Cai Q."/>
            <person name="Wang B."/>
            <person name="Liu B."/>
            <person name="Min J."/>
            <person name="Huang Y."/>
            <person name="Wu H."/>
            <person name="Li Z."/>
            <person name="Zhang Y."/>
            <person name="Yin Y."/>
            <person name="Song W."/>
            <person name="Jiang J."/>
            <person name="Jackson S.A."/>
            <person name="Wing R.A."/>
            <person name="Wang J."/>
            <person name="Chen M."/>
        </authorList>
    </citation>
    <scope>NUCLEOTIDE SEQUENCE [LARGE SCALE GENOMIC DNA]</scope>
    <source>
        <strain evidence="2">cv. IRGC 101232</strain>
    </source>
</reference>
<organism evidence="2">
    <name type="scientific">Oryza brachyantha</name>
    <name type="common">malo sina</name>
    <dbReference type="NCBI Taxonomy" id="4533"/>
    <lineage>
        <taxon>Eukaryota</taxon>
        <taxon>Viridiplantae</taxon>
        <taxon>Streptophyta</taxon>
        <taxon>Embryophyta</taxon>
        <taxon>Tracheophyta</taxon>
        <taxon>Spermatophyta</taxon>
        <taxon>Magnoliopsida</taxon>
        <taxon>Liliopsida</taxon>
        <taxon>Poales</taxon>
        <taxon>Poaceae</taxon>
        <taxon>BOP clade</taxon>
        <taxon>Oryzoideae</taxon>
        <taxon>Oryzeae</taxon>
        <taxon>Oryzinae</taxon>
        <taxon>Oryza</taxon>
    </lineage>
</organism>
<proteinExistence type="predicted"/>
<dbReference type="AlphaFoldDB" id="J3MN68"/>
<dbReference type="Proteomes" id="UP000006038">
    <property type="component" value="Chromosome 7"/>
</dbReference>
<evidence type="ECO:0000313" key="2">
    <source>
        <dbReference type="EnsemblPlants" id="OB07G28500.1"/>
    </source>
</evidence>
<sequence>MTPSSPETVSPVSSVTLDLSMAAARELRRTEPSGRRSASCDARAPMPASGSALSPRARRLNTSSKSREDVSSAGSKNIPARNGRRNRSTMDGENPSFSRCRAVVVSGDERITSSGGRGAEPGEADEDLVGKCADRGEDGGDGAQRKAERVGQQVERLTGAKEDERPRVERPETQRREVKEAPALRVGGEED</sequence>
<feature type="compositionally biased region" description="Basic and acidic residues" evidence="1">
    <location>
        <begin position="158"/>
        <end position="182"/>
    </location>
</feature>